<dbReference type="PANTHER" id="PTHR48022:SF64">
    <property type="entry name" value="MAJOR FACILITATOR SUPERFAMILY (MFS) PROFILE DOMAIN-CONTAINING PROTEIN"/>
    <property type="match status" value="1"/>
</dbReference>
<dbReference type="GO" id="GO:0005351">
    <property type="term" value="F:carbohydrate:proton symporter activity"/>
    <property type="evidence" value="ECO:0007669"/>
    <property type="project" value="TreeGrafter"/>
</dbReference>
<comment type="subcellular location">
    <subcellularLocation>
        <location evidence="1">Membrane</location>
        <topology evidence="1">Multi-pass membrane protein</topology>
    </subcellularLocation>
</comment>
<keyword evidence="4 9" id="KW-0812">Transmembrane</keyword>
<evidence type="ECO:0000256" key="1">
    <source>
        <dbReference type="ARBA" id="ARBA00004141"/>
    </source>
</evidence>
<dbReference type="Pfam" id="PF00083">
    <property type="entry name" value="Sugar_tr"/>
    <property type="match status" value="1"/>
</dbReference>
<feature type="transmembrane region" description="Helical" evidence="9">
    <location>
        <begin position="287"/>
        <end position="309"/>
    </location>
</feature>
<keyword evidence="3 8" id="KW-0813">Transport</keyword>
<dbReference type="FunFam" id="1.20.1250.20:FF:000117">
    <property type="entry name" value="MFS hexose transporter"/>
    <property type="match status" value="1"/>
</dbReference>
<dbReference type="GO" id="GO:0016020">
    <property type="term" value="C:membrane"/>
    <property type="evidence" value="ECO:0007669"/>
    <property type="project" value="UniProtKB-SubCell"/>
</dbReference>
<evidence type="ECO:0000256" key="3">
    <source>
        <dbReference type="ARBA" id="ARBA00022448"/>
    </source>
</evidence>
<feature type="transmembrane region" description="Helical" evidence="9">
    <location>
        <begin position="106"/>
        <end position="125"/>
    </location>
</feature>
<protein>
    <recommendedName>
        <fullName evidence="10">Major facilitator superfamily (MFS) profile domain-containing protein</fullName>
    </recommendedName>
</protein>
<dbReference type="InterPro" id="IPR020846">
    <property type="entry name" value="MFS_dom"/>
</dbReference>
<dbReference type="InterPro" id="IPR050360">
    <property type="entry name" value="MFS_Sugar_Transporters"/>
</dbReference>
<feature type="transmembrane region" description="Helical" evidence="9">
    <location>
        <begin position="353"/>
        <end position="377"/>
    </location>
</feature>
<dbReference type="OrthoDB" id="6133115at2759"/>
<feature type="transmembrane region" description="Helical" evidence="9">
    <location>
        <begin position="383"/>
        <end position="411"/>
    </location>
</feature>
<proteinExistence type="inferred from homology"/>
<dbReference type="AlphaFoldDB" id="A0A8K0NQB3"/>
<evidence type="ECO:0000313" key="11">
    <source>
        <dbReference type="EMBL" id="KAG7527795.1"/>
    </source>
</evidence>
<evidence type="ECO:0000256" key="6">
    <source>
        <dbReference type="ARBA" id="ARBA00023136"/>
    </source>
</evidence>
<sequence length="524" mass="56920">MSGITTSTFAPGTHFSTLRNNAASSWWKDPGMRSLAVATIAAYCGTVNAGYDGSLFNGLQTIDGFLGVLGNPDGNKLGIISAAYALGAIPSLLPAAWIGDRFGRKICMAIGALLIIIGAVVQTFTKGGDPMLAGRFVVGLGASFEAIGAAPYVTEISHPRNRPQATALINTCWFIGSIIAAWTCFGTLNINGDWAWRLPCLFQVLPCVVQLPLLWFIGESPRFLVSRGKNEQALRTLARYHANGDEQDELVQFEYQEICAALEFEKQATAGITYMSFFKSRGNRHRLLVIVLVGFFSQWVGNGIISYYLARILSSVGVNNSTQQAGLNGGLQVWNWLWAIGAALLCERLGRRPLWLTSAIGMLICYISITACSAVFAEKGTIGAGYAVIAFIFLYNGSYSIAFTGLTLAYPNEILPFNLRSKGNAILQLAIQIALFFNQYVNPIALDAIAWKYYIVYDVVLIIAIACIYFLFPETKGRMLEEISEIFDGPSDHSVNASAQEALEHDDKIGGEKKTATGHVEYAA</sequence>
<name>A0A8K0NQB3_9TREE</name>
<comment type="catalytic activity">
    <reaction evidence="7">
        <text>myo-inositol(out) + H(+)(out) = myo-inositol(in) + H(+)(in)</text>
        <dbReference type="Rhea" id="RHEA:60364"/>
        <dbReference type="ChEBI" id="CHEBI:15378"/>
        <dbReference type="ChEBI" id="CHEBI:17268"/>
    </reaction>
</comment>
<dbReference type="Gene3D" id="1.20.1250.20">
    <property type="entry name" value="MFS general substrate transporter like domains"/>
    <property type="match status" value="1"/>
</dbReference>
<feature type="transmembrane region" description="Helical" evidence="9">
    <location>
        <begin position="423"/>
        <end position="441"/>
    </location>
</feature>
<feature type="domain" description="Major facilitator superfamily (MFS) profile" evidence="10">
    <location>
        <begin position="38"/>
        <end position="476"/>
    </location>
</feature>
<dbReference type="NCBIfam" id="TIGR00879">
    <property type="entry name" value="SP"/>
    <property type="match status" value="1"/>
</dbReference>
<feature type="transmembrane region" description="Helical" evidence="9">
    <location>
        <begin position="131"/>
        <end position="153"/>
    </location>
</feature>
<keyword evidence="5 9" id="KW-1133">Transmembrane helix</keyword>
<dbReference type="EMBL" id="JABELV010000228">
    <property type="protein sequence ID" value="KAG7527795.1"/>
    <property type="molecule type" value="Genomic_DNA"/>
</dbReference>
<feature type="transmembrane region" description="Helical" evidence="9">
    <location>
        <begin position="194"/>
        <end position="217"/>
    </location>
</feature>
<reference evidence="11" key="1">
    <citation type="submission" date="2020-04" db="EMBL/GenBank/DDBJ databases">
        <title>Analysis of mating type loci in Filobasidium floriforme.</title>
        <authorList>
            <person name="Nowrousian M."/>
        </authorList>
    </citation>
    <scope>NUCLEOTIDE SEQUENCE</scope>
    <source>
        <strain evidence="11">CBS 6242</strain>
    </source>
</reference>
<feature type="transmembrane region" description="Helical" evidence="9">
    <location>
        <begin position="453"/>
        <end position="472"/>
    </location>
</feature>
<accession>A0A8K0NQB3</accession>
<dbReference type="SUPFAM" id="SSF103473">
    <property type="entry name" value="MFS general substrate transporter"/>
    <property type="match status" value="1"/>
</dbReference>
<dbReference type="InterPro" id="IPR036259">
    <property type="entry name" value="MFS_trans_sf"/>
</dbReference>
<evidence type="ECO:0000256" key="9">
    <source>
        <dbReference type="SAM" id="Phobius"/>
    </source>
</evidence>
<dbReference type="PROSITE" id="PS50850">
    <property type="entry name" value="MFS"/>
    <property type="match status" value="1"/>
</dbReference>
<organism evidence="11 12">
    <name type="scientific">Filobasidium floriforme</name>
    <dbReference type="NCBI Taxonomy" id="5210"/>
    <lineage>
        <taxon>Eukaryota</taxon>
        <taxon>Fungi</taxon>
        <taxon>Dikarya</taxon>
        <taxon>Basidiomycota</taxon>
        <taxon>Agaricomycotina</taxon>
        <taxon>Tremellomycetes</taxon>
        <taxon>Filobasidiales</taxon>
        <taxon>Filobasidiaceae</taxon>
        <taxon>Filobasidium</taxon>
    </lineage>
</organism>
<evidence type="ECO:0000256" key="5">
    <source>
        <dbReference type="ARBA" id="ARBA00022989"/>
    </source>
</evidence>
<comment type="caution">
    <text evidence="11">The sequence shown here is derived from an EMBL/GenBank/DDBJ whole genome shotgun (WGS) entry which is preliminary data.</text>
</comment>
<evidence type="ECO:0000256" key="7">
    <source>
        <dbReference type="ARBA" id="ARBA00049119"/>
    </source>
</evidence>
<dbReference type="PANTHER" id="PTHR48022">
    <property type="entry name" value="PLASTIDIC GLUCOSE TRANSPORTER 4"/>
    <property type="match status" value="1"/>
</dbReference>
<feature type="transmembrane region" description="Helical" evidence="9">
    <location>
        <begin position="165"/>
        <end position="188"/>
    </location>
</feature>
<dbReference type="InterPro" id="IPR003663">
    <property type="entry name" value="Sugar/inositol_transpt"/>
</dbReference>
<evidence type="ECO:0000256" key="4">
    <source>
        <dbReference type="ARBA" id="ARBA00022692"/>
    </source>
</evidence>
<evidence type="ECO:0000256" key="2">
    <source>
        <dbReference type="ARBA" id="ARBA00010992"/>
    </source>
</evidence>
<gene>
    <name evidence="11" type="ORF">FFLO_06585</name>
</gene>
<dbReference type="InterPro" id="IPR005828">
    <property type="entry name" value="MFS_sugar_transport-like"/>
</dbReference>
<evidence type="ECO:0000313" key="12">
    <source>
        <dbReference type="Proteomes" id="UP000812966"/>
    </source>
</evidence>
<evidence type="ECO:0000259" key="10">
    <source>
        <dbReference type="PROSITE" id="PS50850"/>
    </source>
</evidence>
<keyword evidence="6 9" id="KW-0472">Membrane</keyword>
<keyword evidence="12" id="KW-1185">Reference proteome</keyword>
<dbReference type="Proteomes" id="UP000812966">
    <property type="component" value="Unassembled WGS sequence"/>
</dbReference>
<feature type="transmembrane region" description="Helical" evidence="9">
    <location>
        <begin position="77"/>
        <end position="99"/>
    </location>
</feature>
<comment type="similarity">
    <text evidence="2 8">Belongs to the major facilitator superfamily. Sugar transporter (TC 2.A.1.1) family.</text>
</comment>
<evidence type="ECO:0000256" key="8">
    <source>
        <dbReference type="RuleBase" id="RU003346"/>
    </source>
</evidence>